<protein>
    <recommendedName>
        <fullName evidence="4">Transmembrane protein</fullName>
    </recommendedName>
</protein>
<feature type="transmembrane region" description="Helical" evidence="1">
    <location>
        <begin position="67"/>
        <end position="89"/>
    </location>
</feature>
<keyword evidence="1" id="KW-0812">Transmembrane</keyword>
<dbReference type="Proteomes" id="UP000306631">
    <property type="component" value="Unassembled WGS sequence"/>
</dbReference>
<organism evidence="2 3">
    <name type="scientific">Stenotrophomonas maltophilia</name>
    <name type="common">Pseudomonas maltophilia</name>
    <name type="synonym">Xanthomonas maltophilia</name>
    <dbReference type="NCBI Taxonomy" id="40324"/>
    <lineage>
        <taxon>Bacteria</taxon>
        <taxon>Pseudomonadati</taxon>
        <taxon>Pseudomonadota</taxon>
        <taxon>Gammaproteobacteria</taxon>
        <taxon>Lysobacterales</taxon>
        <taxon>Lysobacteraceae</taxon>
        <taxon>Stenotrophomonas</taxon>
        <taxon>Stenotrophomonas maltophilia group</taxon>
    </lineage>
</organism>
<keyword evidence="1" id="KW-1133">Transmembrane helix</keyword>
<gene>
    <name evidence="2" type="ORF">E5352_02365</name>
</gene>
<feature type="transmembrane region" description="Helical" evidence="1">
    <location>
        <begin position="101"/>
        <end position="123"/>
    </location>
</feature>
<name>A0A4S2D7A5_STEMA</name>
<comment type="caution">
    <text evidence="2">The sequence shown here is derived from an EMBL/GenBank/DDBJ whole genome shotgun (WGS) entry which is preliminary data.</text>
</comment>
<feature type="transmembrane region" description="Helical" evidence="1">
    <location>
        <begin position="135"/>
        <end position="153"/>
    </location>
</feature>
<accession>A0A4S2D7A5</accession>
<dbReference type="RefSeq" id="WP_136003209.1">
    <property type="nucleotide sequence ID" value="NZ_SRYW01000002.1"/>
</dbReference>
<sequence>MPDRPAVAARIRWADLALLMPLALLLPFALIIVMMSLQSGVACFSGDTMHCRYAAAPGEQLWYHLKGLVYGVSALLGGAAVICCAIVDATLLQRRPLLSRALTVALVIGLAVAVATVVASIGSSPDGWRDGWGRPVFILSFTLLPAIVAVRHLPRVLRAAFPRHAVSHVQ</sequence>
<evidence type="ECO:0008006" key="4">
    <source>
        <dbReference type="Google" id="ProtNLM"/>
    </source>
</evidence>
<evidence type="ECO:0000313" key="2">
    <source>
        <dbReference type="EMBL" id="TGY36364.1"/>
    </source>
</evidence>
<proteinExistence type="predicted"/>
<keyword evidence="1" id="KW-0472">Membrane</keyword>
<dbReference type="EMBL" id="SRYW01000002">
    <property type="protein sequence ID" value="TGY36364.1"/>
    <property type="molecule type" value="Genomic_DNA"/>
</dbReference>
<evidence type="ECO:0000313" key="3">
    <source>
        <dbReference type="Proteomes" id="UP000306631"/>
    </source>
</evidence>
<evidence type="ECO:0000256" key="1">
    <source>
        <dbReference type="SAM" id="Phobius"/>
    </source>
</evidence>
<dbReference type="AlphaFoldDB" id="A0A4S2D7A5"/>
<dbReference type="OrthoDB" id="9987989at2"/>
<reference evidence="2 3" key="1">
    <citation type="submission" date="2019-04" db="EMBL/GenBank/DDBJ databases">
        <title>Microbes associate with the intestines of laboratory mice.</title>
        <authorList>
            <person name="Navarre W."/>
            <person name="Wong E."/>
            <person name="Huang K."/>
            <person name="Tropini C."/>
            <person name="Ng K."/>
            <person name="Yu B."/>
        </authorList>
    </citation>
    <scope>NUCLEOTIDE SEQUENCE [LARGE SCALE GENOMIC DNA]</scope>
    <source>
        <strain evidence="2 3">NM62_B4-13</strain>
    </source>
</reference>